<dbReference type="Pfam" id="PF13411">
    <property type="entry name" value="MerR_1"/>
    <property type="match status" value="1"/>
</dbReference>
<proteinExistence type="predicted"/>
<dbReference type="PRINTS" id="PR00040">
    <property type="entry name" value="HTHMERR"/>
</dbReference>
<dbReference type="AlphaFoldDB" id="A0A2N3G3V6"/>
<accession>A0A2N3G3V6</accession>
<evidence type="ECO:0000313" key="5">
    <source>
        <dbReference type="Proteomes" id="UP000233654"/>
    </source>
</evidence>
<dbReference type="SMART" id="SM00422">
    <property type="entry name" value="HTH_MERR"/>
    <property type="match status" value="1"/>
</dbReference>
<keyword evidence="1" id="KW-0238">DNA-binding</keyword>
<reference evidence="4 5" key="1">
    <citation type="journal article" date="2017" name="ISME J.">
        <title>Potential for microbial H2 and metal transformations associated with novel bacteria and archaea in deep terrestrial subsurface sediments.</title>
        <authorList>
            <person name="Hernsdorf A.W."/>
            <person name="Amano Y."/>
            <person name="Miyakawa K."/>
            <person name="Ise K."/>
            <person name="Suzuki Y."/>
            <person name="Anantharaman K."/>
            <person name="Probst A."/>
            <person name="Burstein D."/>
            <person name="Thomas B.C."/>
            <person name="Banfield J.F."/>
        </authorList>
    </citation>
    <scope>NUCLEOTIDE SEQUENCE [LARGE SCALE GENOMIC DNA]</scope>
    <source>
        <strain evidence="4">HGW-Actinobacteria-3</strain>
    </source>
</reference>
<protein>
    <submittedName>
        <fullName evidence="4">MerR family transcriptional regulator</fullName>
    </submittedName>
</protein>
<organism evidence="4 5">
    <name type="scientific">Candidatus Anoxymicrobium japonicum</name>
    <dbReference type="NCBI Taxonomy" id="2013648"/>
    <lineage>
        <taxon>Bacteria</taxon>
        <taxon>Bacillati</taxon>
        <taxon>Actinomycetota</taxon>
        <taxon>Candidatus Geothermincolia</taxon>
        <taxon>Candidatus Geothermincolales</taxon>
        <taxon>Candidatus Anoxymicrobiaceae</taxon>
        <taxon>Candidatus Anoxymicrobium</taxon>
    </lineage>
</organism>
<dbReference type="NCBIfam" id="NF047375">
    <property type="entry name" value="HeatShock_HspR"/>
    <property type="match status" value="1"/>
</dbReference>
<evidence type="ECO:0000313" key="4">
    <source>
        <dbReference type="EMBL" id="PKQ27419.1"/>
    </source>
</evidence>
<dbReference type="PROSITE" id="PS50937">
    <property type="entry name" value="HTH_MERR_2"/>
    <property type="match status" value="1"/>
</dbReference>
<comment type="caution">
    <text evidence="4">The sequence shown here is derived from an EMBL/GenBank/DDBJ whole genome shotgun (WGS) entry which is preliminary data.</text>
</comment>
<gene>
    <name evidence="4" type="ORF">CVT63_08105</name>
</gene>
<evidence type="ECO:0000256" key="2">
    <source>
        <dbReference type="SAM" id="Coils"/>
    </source>
</evidence>
<feature type="coiled-coil region" evidence="2">
    <location>
        <begin position="74"/>
        <end position="101"/>
    </location>
</feature>
<evidence type="ECO:0000256" key="1">
    <source>
        <dbReference type="ARBA" id="ARBA00023125"/>
    </source>
</evidence>
<dbReference type="EMBL" id="PHEX01000106">
    <property type="protein sequence ID" value="PKQ27419.1"/>
    <property type="molecule type" value="Genomic_DNA"/>
</dbReference>
<dbReference type="GO" id="GO:0003677">
    <property type="term" value="F:DNA binding"/>
    <property type="evidence" value="ECO:0007669"/>
    <property type="project" value="UniProtKB-KW"/>
</dbReference>
<dbReference type="InterPro" id="IPR000551">
    <property type="entry name" value="MerR-type_HTH_dom"/>
</dbReference>
<dbReference type="GO" id="GO:0003700">
    <property type="term" value="F:DNA-binding transcription factor activity"/>
    <property type="evidence" value="ECO:0007669"/>
    <property type="project" value="InterPro"/>
</dbReference>
<dbReference type="Gene3D" id="1.10.1660.10">
    <property type="match status" value="1"/>
</dbReference>
<name>A0A2N3G3V6_9ACTN</name>
<dbReference type="PANTHER" id="PTHR30204">
    <property type="entry name" value="REDOX-CYCLING DRUG-SENSING TRANSCRIPTIONAL ACTIVATOR SOXR"/>
    <property type="match status" value="1"/>
</dbReference>
<feature type="domain" description="HTH merR-type" evidence="3">
    <location>
        <begin position="9"/>
        <end position="77"/>
    </location>
</feature>
<evidence type="ECO:0000259" key="3">
    <source>
        <dbReference type="PROSITE" id="PS50937"/>
    </source>
</evidence>
<dbReference type="Proteomes" id="UP000233654">
    <property type="component" value="Unassembled WGS sequence"/>
</dbReference>
<dbReference type="InterPro" id="IPR009061">
    <property type="entry name" value="DNA-bd_dom_put_sf"/>
</dbReference>
<dbReference type="SUPFAM" id="SSF46955">
    <property type="entry name" value="Putative DNA-binding domain"/>
    <property type="match status" value="1"/>
</dbReference>
<dbReference type="PANTHER" id="PTHR30204:SF58">
    <property type="entry name" value="HTH-TYPE TRANSCRIPTIONAL REGULATOR YFMP"/>
    <property type="match status" value="1"/>
</dbReference>
<sequence>MEKDRRQGVYVISVAARLAEMHPQTLRMYERRGLLHPERAFNNRRRYSDDDLMRLRRIQELTSEGLNLSGVVRVLAMEKEMRVLKDKMANMEVEMTEAHRVMRQEILDIKSRIALRVKPVASIVQVKKVSRERPGR</sequence>
<dbReference type="InterPro" id="IPR047057">
    <property type="entry name" value="MerR_fam"/>
</dbReference>
<keyword evidence="2" id="KW-0175">Coiled coil</keyword>